<gene>
    <name evidence="1" type="ORF">MVEN_00534400</name>
</gene>
<dbReference type="EMBL" id="JACAZI010000004">
    <property type="protein sequence ID" value="KAF7361898.1"/>
    <property type="molecule type" value="Genomic_DNA"/>
</dbReference>
<comment type="caution">
    <text evidence="1">The sequence shown here is derived from an EMBL/GenBank/DDBJ whole genome shotgun (WGS) entry which is preliminary data.</text>
</comment>
<keyword evidence="2" id="KW-1185">Reference proteome</keyword>
<sequence>MFPLSTVRWPGLFHKATTRTIGLRAQQSQEQTMMFVLDTPQRLIRGSSLDNGLRPWYPAPHSRASDTGWRRRSADEGRNSFLSTALKSHMIRKCESALCASCATARTYTKLLAATSQYVRWEGSDDVGGVRNLEEQEHRGVLFV</sequence>
<accession>A0A8H6YL67</accession>
<proteinExistence type="predicted"/>
<name>A0A8H6YL67_9AGAR</name>
<organism evidence="1 2">
    <name type="scientific">Mycena venus</name>
    <dbReference type="NCBI Taxonomy" id="2733690"/>
    <lineage>
        <taxon>Eukaryota</taxon>
        <taxon>Fungi</taxon>
        <taxon>Dikarya</taxon>
        <taxon>Basidiomycota</taxon>
        <taxon>Agaricomycotina</taxon>
        <taxon>Agaricomycetes</taxon>
        <taxon>Agaricomycetidae</taxon>
        <taxon>Agaricales</taxon>
        <taxon>Marasmiineae</taxon>
        <taxon>Mycenaceae</taxon>
        <taxon>Mycena</taxon>
    </lineage>
</organism>
<dbReference type="Proteomes" id="UP000620124">
    <property type="component" value="Unassembled WGS sequence"/>
</dbReference>
<dbReference type="AlphaFoldDB" id="A0A8H6YL67"/>
<evidence type="ECO:0000313" key="2">
    <source>
        <dbReference type="Proteomes" id="UP000620124"/>
    </source>
</evidence>
<evidence type="ECO:0000313" key="1">
    <source>
        <dbReference type="EMBL" id="KAF7361898.1"/>
    </source>
</evidence>
<protein>
    <submittedName>
        <fullName evidence="1">Uncharacterized protein</fullName>
    </submittedName>
</protein>
<reference evidence="1" key="1">
    <citation type="submission" date="2020-05" db="EMBL/GenBank/DDBJ databases">
        <title>Mycena genomes resolve the evolution of fungal bioluminescence.</title>
        <authorList>
            <person name="Tsai I.J."/>
        </authorList>
    </citation>
    <scope>NUCLEOTIDE SEQUENCE</scope>
    <source>
        <strain evidence="1">CCC161011</strain>
    </source>
</reference>